<dbReference type="SUPFAM" id="SSF52218">
    <property type="entry name" value="Flavoproteins"/>
    <property type="match status" value="1"/>
</dbReference>
<reference evidence="4" key="1">
    <citation type="submission" date="2019-04" db="EMBL/GenBank/DDBJ databases">
        <title>Evolution of Biomass-Degrading Anaerobic Consortia Revealed by Metagenomics.</title>
        <authorList>
            <person name="Peng X."/>
        </authorList>
    </citation>
    <scope>NUCLEOTIDE SEQUENCE</scope>
    <source>
        <strain evidence="4">SIG242</strain>
    </source>
</reference>
<evidence type="ECO:0000313" key="5">
    <source>
        <dbReference type="Proteomes" id="UP000772151"/>
    </source>
</evidence>
<dbReference type="Pfam" id="PF03358">
    <property type="entry name" value="FMN_red"/>
    <property type="match status" value="1"/>
</dbReference>
<dbReference type="PANTHER" id="PTHR43278:SF4">
    <property type="entry name" value="NAD(P)H-DEPENDENT FMN-CONTAINING OXIDOREDUCTASE YWQN-RELATED"/>
    <property type="match status" value="1"/>
</dbReference>
<evidence type="ECO:0000313" key="4">
    <source>
        <dbReference type="EMBL" id="MBE6083864.1"/>
    </source>
</evidence>
<evidence type="ECO:0000256" key="1">
    <source>
        <dbReference type="ARBA" id="ARBA00022630"/>
    </source>
</evidence>
<organism evidence="4 5">
    <name type="scientific">Selenomonas ruminantium</name>
    <dbReference type="NCBI Taxonomy" id="971"/>
    <lineage>
        <taxon>Bacteria</taxon>
        <taxon>Bacillati</taxon>
        <taxon>Bacillota</taxon>
        <taxon>Negativicutes</taxon>
        <taxon>Selenomonadales</taxon>
        <taxon>Selenomonadaceae</taxon>
        <taxon>Selenomonas</taxon>
    </lineage>
</organism>
<dbReference type="RefSeq" id="WP_303667826.1">
    <property type="nucleotide sequence ID" value="NZ_SVCA01000001.1"/>
</dbReference>
<dbReference type="PANTHER" id="PTHR43278">
    <property type="entry name" value="NAD(P)H-DEPENDENT FMN-CONTAINING OXIDOREDUCTASE YWQN-RELATED"/>
    <property type="match status" value="1"/>
</dbReference>
<evidence type="ECO:0000256" key="2">
    <source>
        <dbReference type="ARBA" id="ARBA00022643"/>
    </source>
</evidence>
<gene>
    <name evidence="4" type="ORF">E7203_00070</name>
</gene>
<dbReference type="AlphaFoldDB" id="A0A927ZPB0"/>
<protein>
    <submittedName>
        <fullName evidence="4">Flavodoxin family protein</fullName>
    </submittedName>
</protein>
<dbReference type="InterPro" id="IPR005025">
    <property type="entry name" value="FMN_Rdtase-like_dom"/>
</dbReference>
<name>A0A927ZPB0_SELRU</name>
<dbReference type="GO" id="GO:0016491">
    <property type="term" value="F:oxidoreductase activity"/>
    <property type="evidence" value="ECO:0007669"/>
    <property type="project" value="InterPro"/>
</dbReference>
<dbReference type="Proteomes" id="UP000772151">
    <property type="component" value="Unassembled WGS sequence"/>
</dbReference>
<proteinExistence type="predicted"/>
<accession>A0A927ZPB0</accession>
<keyword evidence="2" id="KW-0288">FMN</keyword>
<keyword evidence="1" id="KW-0285">Flavoprotein</keyword>
<sequence length="183" mass="19724">MTKKIVVITGSPRKNGNSDLMAEAFVKAAEEKGHSVQCFAAGKLKIGGCHACNTCFKTGKPCSFDDDFNPIAEAMLEADAVVFAMPTYWFSIPSNIKGVFDRMYSFMVGGKMEQLAGKKTALMICCMSEDISVMDDVKSPFEKAFGMLKWDCIGEVLIPGVGNPGDVQKTDGLKQSAALAELI</sequence>
<dbReference type="Gene3D" id="3.40.50.360">
    <property type="match status" value="1"/>
</dbReference>
<dbReference type="InterPro" id="IPR029039">
    <property type="entry name" value="Flavoprotein-like_sf"/>
</dbReference>
<comment type="caution">
    <text evidence="4">The sequence shown here is derived from an EMBL/GenBank/DDBJ whole genome shotgun (WGS) entry which is preliminary data.</text>
</comment>
<dbReference type="EMBL" id="SVCA01000001">
    <property type="protein sequence ID" value="MBE6083864.1"/>
    <property type="molecule type" value="Genomic_DNA"/>
</dbReference>
<feature type="domain" description="NADPH-dependent FMN reductase-like" evidence="3">
    <location>
        <begin position="4"/>
        <end position="127"/>
    </location>
</feature>
<dbReference type="InterPro" id="IPR051796">
    <property type="entry name" value="ISF_SsuE-like"/>
</dbReference>
<evidence type="ECO:0000259" key="3">
    <source>
        <dbReference type="Pfam" id="PF03358"/>
    </source>
</evidence>